<proteinExistence type="predicted"/>
<keyword evidence="3" id="KW-1185">Reference proteome</keyword>
<name>A0A5C5WUQ2_9BACT</name>
<dbReference type="AlphaFoldDB" id="A0A5C5WUQ2"/>
<dbReference type="Proteomes" id="UP000316598">
    <property type="component" value="Unassembled WGS sequence"/>
</dbReference>
<evidence type="ECO:0000313" key="2">
    <source>
        <dbReference type="EMBL" id="TWT54376.1"/>
    </source>
</evidence>
<feature type="region of interest" description="Disordered" evidence="1">
    <location>
        <begin position="17"/>
        <end position="45"/>
    </location>
</feature>
<protein>
    <submittedName>
        <fullName evidence="2">Uncharacterized protein</fullName>
    </submittedName>
</protein>
<evidence type="ECO:0000256" key="1">
    <source>
        <dbReference type="SAM" id="MobiDB-lite"/>
    </source>
</evidence>
<sequence>MRAAKFVRITVSKAGYSGRTRKSETSDRGGTCGELLKIDPGHPITPKELATTVRARSKEMIASAVFRTTMAGDGRVHPRLTRKFREWFPTVSP</sequence>
<accession>A0A5C5WUQ2</accession>
<comment type="caution">
    <text evidence="2">The sequence shown here is derived from an EMBL/GenBank/DDBJ whole genome shotgun (WGS) entry which is preliminary data.</text>
</comment>
<organism evidence="2 3">
    <name type="scientific">Rubripirellula amarantea</name>
    <dbReference type="NCBI Taxonomy" id="2527999"/>
    <lineage>
        <taxon>Bacteria</taxon>
        <taxon>Pseudomonadati</taxon>
        <taxon>Planctomycetota</taxon>
        <taxon>Planctomycetia</taxon>
        <taxon>Pirellulales</taxon>
        <taxon>Pirellulaceae</taxon>
        <taxon>Rubripirellula</taxon>
    </lineage>
</organism>
<evidence type="ECO:0000313" key="3">
    <source>
        <dbReference type="Proteomes" id="UP000316598"/>
    </source>
</evidence>
<dbReference type="EMBL" id="SJPI01000001">
    <property type="protein sequence ID" value="TWT54376.1"/>
    <property type="molecule type" value="Genomic_DNA"/>
</dbReference>
<reference evidence="2 3" key="1">
    <citation type="submission" date="2019-02" db="EMBL/GenBank/DDBJ databases">
        <title>Deep-cultivation of Planctomycetes and their phenomic and genomic characterization uncovers novel biology.</title>
        <authorList>
            <person name="Wiegand S."/>
            <person name="Jogler M."/>
            <person name="Boedeker C."/>
            <person name="Pinto D."/>
            <person name="Vollmers J."/>
            <person name="Rivas-Marin E."/>
            <person name="Kohn T."/>
            <person name="Peeters S.H."/>
            <person name="Heuer A."/>
            <person name="Rast P."/>
            <person name="Oberbeckmann S."/>
            <person name="Bunk B."/>
            <person name="Jeske O."/>
            <person name="Meyerdierks A."/>
            <person name="Storesund J.E."/>
            <person name="Kallscheuer N."/>
            <person name="Luecker S."/>
            <person name="Lage O.M."/>
            <person name="Pohl T."/>
            <person name="Merkel B.J."/>
            <person name="Hornburger P."/>
            <person name="Mueller R.-W."/>
            <person name="Bruemmer F."/>
            <person name="Labrenz M."/>
            <person name="Spormann A.M."/>
            <person name="Op Den Camp H."/>
            <person name="Overmann J."/>
            <person name="Amann R."/>
            <person name="Jetten M.S.M."/>
            <person name="Mascher T."/>
            <person name="Medema M.H."/>
            <person name="Devos D.P."/>
            <person name="Kaster A.-K."/>
            <person name="Ovreas L."/>
            <person name="Rohde M."/>
            <person name="Galperin M.Y."/>
            <person name="Jogler C."/>
        </authorList>
    </citation>
    <scope>NUCLEOTIDE SEQUENCE [LARGE SCALE GENOMIC DNA]</scope>
    <source>
        <strain evidence="2 3">Pla22</strain>
    </source>
</reference>
<gene>
    <name evidence="2" type="ORF">Pla22_20230</name>
</gene>